<feature type="transmembrane region" description="Helical" evidence="1">
    <location>
        <begin position="20"/>
        <end position="42"/>
    </location>
</feature>
<dbReference type="InterPro" id="IPR057702">
    <property type="entry name" value="DUF7942"/>
</dbReference>
<sequence>MGITPAPTDHPGVHMNASRYFLNPLALGYLLVVAAVVGWVGVDALFVEHADASLAGVWAFLVTAPASLLFVMLPGALAWAGIAVGAVVNAAVLGAVYQRLSGRRLRPTA</sequence>
<organism evidence="2 3">
    <name type="scientific">Streptomyces sviceus (strain ATCC 29083 / DSM 924 / JCM 4929 / NBRC 13980 / NCIMB 11184 / NRRL 5439 / UC 5370)</name>
    <dbReference type="NCBI Taxonomy" id="463191"/>
    <lineage>
        <taxon>Bacteria</taxon>
        <taxon>Bacillati</taxon>
        <taxon>Actinomycetota</taxon>
        <taxon>Actinomycetes</taxon>
        <taxon>Kitasatosporales</taxon>
        <taxon>Streptomycetaceae</taxon>
        <taxon>Streptomyces</taxon>
    </lineage>
</organism>
<dbReference type="NCBIfam" id="NF046119">
    <property type="entry name" value="memb_SCO4225"/>
    <property type="match status" value="1"/>
</dbReference>
<feature type="transmembrane region" description="Helical" evidence="1">
    <location>
        <begin position="79"/>
        <end position="97"/>
    </location>
</feature>
<evidence type="ECO:0000313" key="2">
    <source>
        <dbReference type="EMBL" id="EDY56924.1"/>
    </source>
</evidence>
<evidence type="ECO:0000256" key="1">
    <source>
        <dbReference type="SAM" id="Phobius"/>
    </source>
</evidence>
<dbReference type="AlphaFoldDB" id="B5HVR9"/>
<dbReference type="HOGENOM" id="CLU_170415_0_0_11"/>
<keyword evidence="1" id="KW-0812">Transmembrane</keyword>
<dbReference type="EMBL" id="CM000951">
    <property type="protein sequence ID" value="EDY56924.1"/>
    <property type="molecule type" value="Genomic_DNA"/>
</dbReference>
<name>B5HVR9_STRX2</name>
<reference evidence="2" key="1">
    <citation type="submission" date="2009-10" db="EMBL/GenBank/DDBJ databases">
        <title>The genome sequence of Streptomyces sviceus strain ATCC 29083.</title>
        <authorList>
            <consortium name="The Broad Institute Genome Sequencing Platform"/>
            <consortium name="Broad Institute Microbial Sequencing Center"/>
            <person name="Fischbach M."/>
            <person name="Godfrey P."/>
            <person name="Ward D."/>
            <person name="Young S."/>
            <person name="Zeng Q."/>
            <person name="Koehrsen M."/>
            <person name="Alvarado L."/>
            <person name="Berlin A.M."/>
            <person name="Bochicchio J."/>
            <person name="Borenstein D."/>
            <person name="Chapman S.B."/>
            <person name="Chen Z."/>
            <person name="Engels R."/>
            <person name="Freedman E."/>
            <person name="Gellesch M."/>
            <person name="Goldberg J."/>
            <person name="Griggs A."/>
            <person name="Gujja S."/>
            <person name="Heilman E.R."/>
            <person name="Heiman D.I."/>
            <person name="Hepburn T.A."/>
            <person name="Howarth C."/>
            <person name="Jen D."/>
            <person name="Larson L."/>
            <person name="Lewis B."/>
            <person name="Mehta T."/>
            <person name="Park D."/>
            <person name="Pearson M."/>
            <person name="Richards J."/>
            <person name="Roberts A."/>
            <person name="Saif S."/>
            <person name="Shea T.D."/>
            <person name="Shenoy N."/>
            <person name="Sisk P."/>
            <person name="Stolte C."/>
            <person name="Sykes S.N."/>
            <person name="Thomson T."/>
            <person name="Walk T."/>
            <person name="White J."/>
            <person name="Yandava C."/>
            <person name="Straight P."/>
            <person name="Clardy J."/>
            <person name="Hung D."/>
            <person name="Kolter R."/>
            <person name="Mekalanos J."/>
            <person name="Walker S."/>
            <person name="Walsh C.T."/>
            <person name="Wieland-Brown L.C."/>
            <person name="Haas B."/>
            <person name="Nusbaum C."/>
            <person name="Birren B."/>
        </authorList>
    </citation>
    <scope>NUCLEOTIDE SEQUENCE [LARGE SCALE GENOMIC DNA]</scope>
    <source>
        <strain evidence="2">ATCC 29083</strain>
    </source>
</reference>
<dbReference type="Proteomes" id="UP000002785">
    <property type="component" value="Chromosome"/>
</dbReference>
<dbReference type="eggNOG" id="ENOG5032EJH">
    <property type="taxonomic scope" value="Bacteria"/>
</dbReference>
<keyword evidence="3" id="KW-1185">Reference proteome</keyword>
<keyword evidence="1" id="KW-1133">Transmembrane helix</keyword>
<gene>
    <name evidence="2" type="ORF">SSEG_03504</name>
</gene>
<feature type="transmembrane region" description="Helical" evidence="1">
    <location>
        <begin position="54"/>
        <end position="73"/>
    </location>
</feature>
<proteinExistence type="predicted"/>
<protein>
    <submittedName>
        <fullName evidence="2">Uncharacterized protein</fullName>
    </submittedName>
</protein>
<accession>B5HVR9</accession>
<evidence type="ECO:0000313" key="3">
    <source>
        <dbReference type="Proteomes" id="UP000002785"/>
    </source>
</evidence>
<keyword evidence="1" id="KW-0472">Membrane</keyword>
<dbReference type="Pfam" id="PF25637">
    <property type="entry name" value="DUF7942"/>
    <property type="match status" value="1"/>
</dbReference>